<dbReference type="GO" id="GO:0046654">
    <property type="term" value="P:tetrahydrofolate biosynthetic process"/>
    <property type="evidence" value="ECO:0007669"/>
    <property type="project" value="UniProtKB-UniPathway"/>
</dbReference>
<evidence type="ECO:0000256" key="10">
    <source>
        <dbReference type="ARBA" id="ARBA00029409"/>
    </source>
</evidence>
<accession>M1LSL3</accession>
<comment type="function">
    <text evidence="10">Catalyzes the transfer of pyrophosphate from adenosine triphosphate (ATP) to 6-hydroxymethyl-7,8-dihydropterin, an enzymatic step in folate biosynthesis pathway.</text>
</comment>
<evidence type="ECO:0000256" key="1">
    <source>
        <dbReference type="ARBA" id="ARBA00005051"/>
    </source>
</evidence>
<dbReference type="SUPFAM" id="SSF55083">
    <property type="entry name" value="6-hydroxymethyl-7,8-dihydropterin pyrophosphokinase, HPPK"/>
    <property type="match status" value="1"/>
</dbReference>
<proteinExistence type="inferred from homology"/>
<reference evidence="14 15" key="1">
    <citation type="journal article" date="2013" name="Genome Biol. Evol.">
        <title>Genome evolution and phylogenomic analysis of candidatus kinetoplastibacterium, the betaproteobacterial endosymbionts of strigomonas and angomonas.</title>
        <authorList>
            <person name="Alves J.M."/>
            <person name="Serrano M.G."/>
            <person name="Maia da Silva F."/>
            <person name="Voegtly L.J."/>
            <person name="Matveyev A.V."/>
            <person name="Teixeira M.M."/>
            <person name="Camargo E.P."/>
            <person name="Buck G.A."/>
        </authorList>
    </citation>
    <scope>NUCLEOTIDE SEQUENCE [LARGE SCALE GENOMIC DNA]</scope>
    <source>
        <strain evidence="14 15">TCC079E</strain>
    </source>
</reference>
<keyword evidence="7 14" id="KW-0418">Kinase</keyword>
<keyword evidence="8" id="KW-0067">ATP-binding</keyword>
<dbReference type="AlphaFoldDB" id="M1LSL3"/>
<dbReference type="EC" id="2.7.6.3" evidence="3"/>
<dbReference type="GO" id="GO:0046656">
    <property type="term" value="P:folic acid biosynthetic process"/>
    <property type="evidence" value="ECO:0007669"/>
    <property type="project" value="UniProtKB-KW"/>
</dbReference>
<dbReference type="InterPro" id="IPR035907">
    <property type="entry name" value="Hppk_sf"/>
</dbReference>
<evidence type="ECO:0000256" key="7">
    <source>
        <dbReference type="ARBA" id="ARBA00022777"/>
    </source>
</evidence>
<evidence type="ECO:0000256" key="8">
    <source>
        <dbReference type="ARBA" id="ARBA00022840"/>
    </source>
</evidence>
<dbReference type="Gene3D" id="3.30.70.560">
    <property type="entry name" value="7,8-Dihydro-6-hydroxymethylpterin-pyrophosphokinase HPPK"/>
    <property type="match status" value="1"/>
</dbReference>
<evidence type="ECO:0000256" key="11">
    <source>
        <dbReference type="ARBA" id="ARBA00029766"/>
    </source>
</evidence>
<keyword evidence="5" id="KW-0808">Transferase</keyword>
<keyword evidence="9" id="KW-0289">Folate biosynthesis</keyword>
<dbReference type="PANTHER" id="PTHR43071:SF1">
    <property type="entry name" value="2-AMINO-4-HYDROXY-6-HYDROXYMETHYLDIHYDROPTERIDINE PYROPHOSPHOKINASE"/>
    <property type="match status" value="1"/>
</dbReference>
<evidence type="ECO:0000256" key="9">
    <source>
        <dbReference type="ARBA" id="ARBA00022909"/>
    </source>
</evidence>
<dbReference type="PANTHER" id="PTHR43071">
    <property type="entry name" value="2-AMINO-4-HYDROXY-6-HYDROXYMETHYLDIHYDROPTERIDINE PYROPHOSPHOKINASE"/>
    <property type="match status" value="1"/>
</dbReference>
<dbReference type="EMBL" id="CP003803">
    <property type="protein sequence ID" value="AGF47111.1"/>
    <property type="molecule type" value="Genomic_DNA"/>
</dbReference>
<keyword evidence="6" id="KW-0547">Nucleotide-binding</keyword>
<dbReference type="OrthoDB" id="9808041at2"/>
<protein>
    <recommendedName>
        <fullName evidence="4">2-amino-4-hydroxy-6-hydroxymethyldihydropteridine pyrophosphokinase</fullName>
        <ecNumber evidence="3">2.7.6.3</ecNumber>
    </recommendedName>
    <alternativeName>
        <fullName evidence="11">6-hydroxymethyl-7,8-dihydropterin pyrophosphokinase</fullName>
    </alternativeName>
    <alternativeName>
        <fullName evidence="12">7,8-dihydro-6-hydroxymethylpterin-pyrophosphokinase</fullName>
    </alternativeName>
</protein>
<dbReference type="PATRIC" id="fig|1208919.3.peg.552"/>
<feature type="domain" description="7,8-dihydro-6-hydroxymethylpterin-pyrophosphokinase" evidence="13">
    <location>
        <begin position="89"/>
        <end position="100"/>
    </location>
</feature>
<name>M1LSL3_9PROT</name>
<dbReference type="GO" id="GO:0005524">
    <property type="term" value="F:ATP binding"/>
    <property type="evidence" value="ECO:0007669"/>
    <property type="project" value="UniProtKB-KW"/>
</dbReference>
<evidence type="ECO:0000256" key="12">
    <source>
        <dbReference type="ARBA" id="ARBA00033413"/>
    </source>
</evidence>
<dbReference type="eggNOG" id="COG0801">
    <property type="taxonomic scope" value="Bacteria"/>
</dbReference>
<evidence type="ECO:0000256" key="5">
    <source>
        <dbReference type="ARBA" id="ARBA00022679"/>
    </source>
</evidence>
<dbReference type="GO" id="GO:0003848">
    <property type="term" value="F:2-amino-4-hydroxy-6-hydroxymethyldihydropteridine diphosphokinase activity"/>
    <property type="evidence" value="ECO:0007669"/>
    <property type="project" value="UniProtKB-EC"/>
</dbReference>
<evidence type="ECO:0000313" key="15">
    <source>
        <dbReference type="Proteomes" id="UP000011547"/>
    </source>
</evidence>
<dbReference type="KEGG" id="kde:CDSE_0865"/>
<evidence type="ECO:0000313" key="14">
    <source>
        <dbReference type="EMBL" id="AGF47111.1"/>
    </source>
</evidence>
<gene>
    <name evidence="14" type="ORF">CDSE_0865</name>
</gene>
<dbReference type="RefSeq" id="WP_015396522.1">
    <property type="nucleotide sequence ID" value="NC_020294.1"/>
</dbReference>
<evidence type="ECO:0000259" key="13">
    <source>
        <dbReference type="PROSITE" id="PS00794"/>
    </source>
</evidence>
<dbReference type="PROSITE" id="PS00794">
    <property type="entry name" value="HPPK"/>
    <property type="match status" value="1"/>
</dbReference>
<dbReference type="HOGENOM" id="CLU_097916_1_2_4"/>
<evidence type="ECO:0000256" key="2">
    <source>
        <dbReference type="ARBA" id="ARBA00005810"/>
    </source>
</evidence>
<dbReference type="NCBIfam" id="TIGR01498">
    <property type="entry name" value="folK"/>
    <property type="match status" value="1"/>
</dbReference>
<comment type="pathway">
    <text evidence="1">Cofactor biosynthesis; tetrahydrofolate biosynthesis; 2-amino-4-hydroxy-6-hydroxymethyl-7,8-dihydropteridine diphosphate from 7,8-dihydroneopterin triphosphate: step 4/4.</text>
</comment>
<evidence type="ECO:0000256" key="4">
    <source>
        <dbReference type="ARBA" id="ARBA00016218"/>
    </source>
</evidence>
<dbReference type="UniPathway" id="UPA00077">
    <property type="reaction ID" value="UER00155"/>
</dbReference>
<dbReference type="GO" id="GO:0016301">
    <property type="term" value="F:kinase activity"/>
    <property type="evidence" value="ECO:0007669"/>
    <property type="project" value="UniProtKB-KW"/>
</dbReference>
<evidence type="ECO:0000256" key="6">
    <source>
        <dbReference type="ARBA" id="ARBA00022741"/>
    </source>
</evidence>
<sequence length="160" mass="18715">MDNVKTYISLGSNQGNSLKNIEEVIKYLKNVFIRTNCKTSRIYLTEPINADGPYFVNAVMQIYLNMEPFALLKKIQETENIFGRIRSYKNAPRTMDIDILLYGQKIIQHQNLIIPHPRMHERLFVLKPLQDIDMYLEIPNHGKINLLIDKINNQKISVIK</sequence>
<dbReference type="Proteomes" id="UP000011547">
    <property type="component" value="Chromosome"/>
</dbReference>
<organism evidence="14 15">
    <name type="scientific">Candidatus Kinetoplastidibacterium desouzai TCC079E</name>
    <dbReference type="NCBI Taxonomy" id="1208919"/>
    <lineage>
        <taxon>Bacteria</taxon>
        <taxon>Pseudomonadati</taxon>
        <taxon>Pseudomonadota</taxon>
        <taxon>Betaproteobacteria</taxon>
        <taxon>Candidatus Kinetoplastidibacterium</taxon>
    </lineage>
</organism>
<comment type="similarity">
    <text evidence="2">Belongs to the HPPK family.</text>
</comment>
<keyword evidence="15" id="KW-1185">Reference proteome</keyword>
<dbReference type="STRING" id="1208919.CDSE_0865"/>
<dbReference type="InterPro" id="IPR000550">
    <property type="entry name" value="Hppk"/>
</dbReference>
<evidence type="ECO:0000256" key="3">
    <source>
        <dbReference type="ARBA" id="ARBA00013253"/>
    </source>
</evidence>
<dbReference type="CDD" id="cd00483">
    <property type="entry name" value="HPPK"/>
    <property type="match status" value="1"/>
</dbReference>
<dbReference type="Pfam" id="PF01288">
    <property type="entry name" value="HPPK"/>
    <property type="match status" value="1"/>
</dbReference>